<evidence type="ECO:0000313" key="4">
    <source>
        <dbReference type="Proteomes" id="UP001208689"/>
    </source>
</evidence>
<keyword evidence="1" id="KW-0812">Transmembrane</keyword>
<dbReference type="Pfam" id="PF05048">
    <property type="entry name" value="NosD"/>
    <property type="match status" value="1"/>
</dbReference>
<dbReference type="InterPro" id="IPR012334">
    <property type="entry name" value="Pectin_lyas_fold"/>
</dbReference>
<dbReference type="SMART" id="SM00710">
    <property type="entry name" value="PbH1"/>
    <property type="match status" value="8"/>
</dbReference>
<feature type="domain" description="Periplasmic copper-binding protein NosD beta helix" evidence="2">
    <location>
        <begin position="129"/>
        <end position="314"/>
    </location>
</feature>
<protein>
    <recommendedName>
        <fullName evidence="2">Periplasmic copper-binding protein NosD beta helix domain-containing protein</fullName>
    </recommendedName>
</protein>
<dbReference type="InterPro" id="IPR011050">
    <property type="entry name" value="Pectin_lyase_fold/virulence"/>
</dbReference>
<feature type="transmembrane region" description="Helical" evidence="1">
    <location>
        <begin position="562"/>
        <end position="579"/>
    </location>
</feature>
<feature type="transmembrane region" description="Helical" evidence="1">
    <location>
        <begin position="522"/>
        <end position="542"/>
    </location>
</feature>
<keyword evidence="4" id="KW-1185">Reference proteome</keyword>
<feature type="transmembrane region" description="Helical" evidence="1">
    <location>
        <begin position="399"/>
        <end position="419"/>
    </location>
</feature>
<dbReference type="InterPro" id="IPR007742">
    <property type="entry name" value="NosD_dom"/>
</dbReference>
<keyword evidence="1" id="KW-1133">Transmembrane helix</keyword>
<dbReference type="InterPro" id="IPR006626">
    <property type="entry name" value="PbH1"/>
</dbReference>
<keyword evidence="1" id="KW-0472">Membrane</keyword>
<evidence type="ECO:0000259" key="2">
    <source>
        <dbReference type="Pfam" id="PF05048"/>
    </source>
</evidence>
<sequence>MKSYPKLLAIIILISSIFLSVSINLINDHCLDDFNQTSFPQSTGFIQNSEVFISINSDGDLDQFASVSFNGNSSKYPIIIENLSLNNISAGKVISIQNTRKHVLIRNCRISGNSRTTLAIEMINCSNIQIDLNTITKVETGIQWTNISNIIINHNKINASDESLDSKSFDHSENITIIGNELRSNSYPTYLSYIHNLLFEGNLVINDAFRISQCKNVSVLNNTFKGELSFGRGIYLSNVISFKISNNIMETIYKPLSITNSIDGFINNNTILNYFFESLYFSSCDSISVEDNNVTTLGYKYLKYKNFWSTSATNNPPEDFVFRDTDGAGIIFLNTNNSEIINNTINFHTNGIVLVNSIDNFISNNHLTGISNEGIYSTEPDLNIITNNEINTIKIWKEYTLFISYFIVYCVFYLGYLLIQKNVKKESDLVDGKTHEGFENKRKVKEKEKISNFSTLKDIFTYIYFFGVPPFLLLFGYCGLNFNTFPIYTIGFVVMIGIIFALKIFAEDHMTAEFKKKKNYRLIFIFILNLIGGLLGIFIILGKSIEMLRLILITPKFIQIDYSYYFHVIWFTLPLFFLIKPKEIKYLLNKSSQVIEVQ</sequence>
<dbReference type="Gene3D" id="2.160.20.10">
    <property type="entry name" value="Single-stranded right-handed beta-helix, Pectin lyase-like"/>
    <property type="match status" value="1"/>
</dbReference>
<name>A0ABY6HTY4_9ARCH</name>
<feature type="transmembrane region" description="Helical" evidence="1">
    <location>
        <begin position="485"/>
        <end position="502"/>
    </location>
</feature>
<dbReference type="SUPFAM" id="SSF51126">
    <property type="entry name" value="Pectin lyase-like"/>
    <property type="match status" value="2"/>
</dbReference>
<accession>A0ABY6HTY4</accession>
<feature type="transmembrane region" description="Helical" evidence="1">
    <location>
        <begin position="459"/>
        <end position="479"/>
    </location>
</feature>
<reference evidence="3" key="1">
    <citation type="submission" date="2022-09" db="EMBL/GenBank/DDBJ databases">
        <title>Actin cytoskeleton and complex cell architecture in an #Asgard archaeon.</title>
        <authorList>
            <person name="Ponce Toledo R.I."/>
            <person name="Schleper C."/>
            <person name="Rodrigues Oliveira T."/>
            <person name="Wollweber F."/>
            <person name="Xu J."/>
            <person name="Rittmann S."/>
            <person name="Klingl A."/>
            <person name="Pilhofer M."/>
        </authorList>
    </citation>
    <scope>NUCLEOTIDE SEQUENCE</scope>
    <source>
        <strain evidence="3">B-35</strain>
    </source>
</reference>
<evidence type="ECO:0000313" key="3">
    <source>
        <dbReference type="EMBL" id="UYP46978.1"/>
    </source>
</evidence>
<proteinExistence type="predicted"/>
<dbReference type="Proteomes" id="UP001208689">
    <property type="component" value="Chromosome"/>
</dbReference>
<evidence type="ECO:0000256" key="1">
    <source>
        <dbReference type="SAM" id="Phobius"/>
    </source>
</evidence>
<organism evidence="3 4">
    <name type="scientific">Candidatus Lokiarchaeum ossiferum</name>
    <dbReference type="NCBI Taxonomy" id="2951803"/>
    <lineage>
        <taxon>Archaea</taxon>
        <taxon>Promethearchaeati</taxon>
        <taxon>Promethearchaeota</taxon>
        <taxon>Promethearchaeia</taxon>
        <taxon>Promethearchaeales</taxon>
        <taxon>Promethearchaeaceae</taxon>
        <taxon>Candidatus Lokiarchaeum</taxon>
    </lineage>
</organism>
<dbReference type="EMBL" id="CP104013">
    <property type="protein sequence ID" value="UYP46978.1"/>
    <property type="molecule type" value="Genomic_DNA"/>
</dbReference>
<gene>
    <name evidence="3" type="ORF">NEF87_003263</name>
</gene>